<protein>
    <submittedName>
        <fullName evidence="1">Uncharacterized protein</fullName>
    </submittedName>
</protein>
<dbReference type="Proteomes" id="UP000034588">
    <property type="component" value="Unassembled WGS sequence"/>
</dbReference>
<accession>A0A0G1W3G7</accession>
<organism evidence="1 2">
    <name type="scientific">Candidatus Gottesmanbacteria bacterium GW2011_GWB1_49_7</name>
    <dbReference type="NCBI Taxonomy" id="1618448"/>
    <lineage>
        <taxon>Bacteria</taxon>
        <taxon>Candidatus Gottesmaniibacteriota</taxon>
    </lineage>
</organism>
<dbReference type="EMBL" id="LCQD01000005">
    <property type="protein sequence ID" value="KKW13100.1"/>
    <property type="molecule type" value="Genomic_DNA"/>
</dbReference>
<name>A0A0G1W3G7_9BACT</name>
<evidence type="ECO:0000313" key="1">
    <source>
        <dbReference type="EMBL" id="KKW13100.1"/>
    </source>
</evidence>
<dbReference type="AlphaFoldDB" id="A0A0G1W3G7"/>
<proteinExistence type="predicted"/>
<comment type="caution">
    <text evidence="1">The sequence shown here is derived from an EMBL/GenBank/DDBJ whole genome shotgun (WGS) entry which is preliminary data.</text>
</comment>
<reference evidence="1 2" key="1">
    <citation type="journal article" date="2015" name="Nature">
        <title>rRNA introns, odd ribosomes, and small enigmatic genomes across a large radiation of phyla.</title>
        <authorList>
            <person name="Brown C.T."/>
            <person name="Hug L.A."/>
            <person name="Thomas B.C."/>
            <person name="Sharon I."/>
            <person name="Castelle C.J."/>
            <person name="Singh A."/>
            <person name="Wilkins M.J."/>
            <person name="Williams K.H."/>
            <person name="Banfield J.F."/>
        </authorList>
    </citation>
    <scope>NUCLEOTIDE SEQUENCE [LARGE SCALE GENOMIC DNA]</scope>
</reference>
<gene>
    <name evidence="1" type="ORF">UY48_C0005G0056</name>
</gene>
<evidence type="ECO:0000313" key="2">
    <source>
        <dbReference type="Proteomes" id="UP000034588"/>
    </source>
</evidence>
<sequence length="95" mass="10562">MIIRGCEVFSAKEAIRDVSDAAKVCMDILTRQMKVGCLGTQVICGGFGLDVTELVRAYPGPMNTVEDLLLEAGWKLQWIEVEPNRILWHLTAMPV</sequence>